<evidence type="ECO:0000313" key="3">
    <source>
        <dbReference type="Proteomes" id="UP000007819"/>
    </source>
</evidence>
<dbReference type="EnsemblMetazoa" id="XM_008182491.1">
    <property type="protein sequence ID" value="XP_008180713.1"/>
    <property type="gene ID" value="LOC103308686"/>
</dbReference>
<reference evidence="3" key="1">
    <citation type="submission" date="2010-06" db="EMBL/GenBank/DDBJ databases">
        <authorList>
            <person name="Jiang H."/>
            <person name="Abraham K."/>
            <person name="Ali S."/>
            <person name="Alsbrooks S.L."/>
            <person name="Anim B.N."/>
            <person name="Anosike U.S."/>
            <person name="Attaway T."/>
            <person name="Bandaranaike D.P."/>
            <person name="Battles P.K."/>
            <person name="Bell S.N."/>
            <person name="Bell A.V."/>
            <person name="Beltran B."/>
            <person name="Bickham C."/>
            <person name="Bustamante Y."/>
            <person name="Caleb T."/>
            <person name="Canada A."/>
            <person name="Cardenas V."/>
            <person name="Carter K."/>
            <person name="Chacko J."/>
            <person name="Chandrabose M.N."/>
            <person name="Chavez D."/>
            <person name="Chavez A."/>
            <person name="Chen L."/>
            <person name="Chu H.-S."/>
            <person name="Claassen K.J."/>
            <person name="Cockrell R."/>
            <person name="Collins M."/>
            <person name="Cooper J.A."/>
            <person name="Cree A."/>
            <person name="Curry S.M."/>
            <person name="Da Y."/>
            <person name="Dao M.D."/>
            <person name="Das B."/>
            <person name="Davila M.-L."/>
            <person name="Davy-Carroll L."/>
            <person name="Denson S."/>
            <person name="Dinh H."/>
            <person name="Ebong V.E."/>
            <person name="Edwards J.R."/>
            <person name="Egan A."/>
            <person name="El-Daye J."/>
            <person name="Escobedo L."/>
            <person name="Fernandez S."/>
            <person name="Fernando P.R."/>
            <person name="Flagg N."/>
            <person name="Forbes L.D."/>
            <person name="Fowler R.G."/>
            <person name="Fu Q."/>
            <person name="Gabisi R.A."/>
            <person name="Ganer J."/>
            <person name="Garbino Pronczuk A."/>
            <person name="Garcia R.M."/>
            <person name="Garner T."/>
            <person name="Garrett T.E."/>
            <person name="Gonzalez D.A."/>
            <person name="Hamid H."/>
            <person name="Hawkins E.S."/>
            <person name="Hirani K."/>
            <person name="Hogues M.E."/>
            <person name="Hollins B."/>
            <person name="Hsiao C.-H."/>
            <person name="Jabil R."/>
            <person name="James M.L."/>
            <person name="Jhangiani S.N."/>
            <person name="Johnson B."/>
            <person name="Johnson Q."/>
            <person name="Joshi V."/>
            <person name="Kalu J.B."/>
            <person name="Kam C."/>
            <person name="Kashfia A."/>
            <person name="Keebler J."/>
            <person name="Kisamo H."/>
            <person name="Kovar C.L."/>
            <person name="Lago L.A."/>
            <person name="Lai C.-Y."/>
            <person name="Laidlaw J."/>
            <person name="Lara F."/>
            <person name="Le T.-K."/>
            <person name="Lee S.L."/>
            <person name="Legall F.H."/>
            <person name="Lemon S.J."/>
            <person name="Lewis L.R."/>
            <person name="Li B."/>
            <person name="Liu Y."/>
            <person name="Liu Y.-S."/>
            <person name="Lopez J."/>
            <person name="Lozado R.J."/>
            <person name="Lu J."/>
            <person name="Madu R.C."/>
            <person name="Maheshwari M."/>
            <person name="Maheshwari R."/>
            <person name="Malloy K."/>
            <person name="Martinez E."/>
            <person name="Mathew T."/>
            <person name="Mercado I.C."/>
            <person name="Mercado C."/>
            <person name="Meyer B."/>
            <person name="Montgomery K."/>
            <person name="Morgan M.B."/>
            <person name="Munidasa M."/>
            <person name="Nazareth L.V."/>
            <person name="Nelson J."/>
            <person name="Ng B.M."/>
            <person name="Nguyen N.B."/>
            <person name="Nguyen P.Q."/>
            <person name="Nguyen T."/>
            <person name="Obregon M."/>
            <person name="Okwuonu G.O."/>
            <person name="Onwere C.G."/>
            <person name="Orozco G."/>
            <person name="Parra A."/>
            <person name="Patel S."/>
            <person name="Patil S."/>
            <person name="Perez A."/>
            <person name="Perez Y."/>
            <person name="Pham C."/>
            <person name="Primus E.L."/>
            <person name="Pu L.-L."/>
            <person name="Puazo M."/>
            <person name="Qin X."/>
            <person name="Quiroz J.B."/>
            <person name="Reese J."/>
            <person name="Richards S."/>
            <person name="Rives C.M."/>
            <person name="Robberts R."/>
            <person name="Ruiz S.J."/>
            <person name="Ruiz M.J."/>
            <person name="Santibanez J."/>
            <person name="Schneider B.W."/>
            <person name="Sisson I."/>
            <person name="Smith M."/>
            <person name="Sodergren E."/>
            <person name="Song X.-Z."/>
            <person name="Song B.B."/>
            <person name="Summersgill H."/>
            <person name="Thelus R."/>
            <person name="Thornton R.D."/>
            <person name="Trejos Z.Y."/>
            <person name="Usmani K."/>
            <person name="Vattathil S."/>
            <person name="Villasana D."/>
            <person name="Walker D.L."/>
            <person name="Wang S."/>
            <person name="Wang K."/>
            <person name="White C.S."/>
            <person name="Williams A.C."/>
            <person name="Williamson J."/>
            <person name="Wilson K."/>
            <person name="Woghiren I.O."/>
            <person name="Woodworth J.R."/>
            <person name="Worley K.C."/>
            <person name="Wright R.A."/>
            <person name="Wu W."/>
            <person name="Young L."/>
            <person name="Zhang L."/>
            <person name="Zhang J."/>
            <person name="Zhu Y."/>
            <person name="Muzny D.M."/>
            <person name="Weinstock G."/>
            <person name="Gibbs R.A."/>
        </authorList>
    </citation>
    <scope>NUCLEOTIDE SEQUENCE [LARGE SCALE GENOMIC DNA]</scope>
    <source>
        <strain evidence="3">LSR1</strain>
    </source>
</reference>
<dbReference type="AlphaFoldDB" id="A0A8R2B3Q7"/>
<accession>A0A8R2B3Q7</accession>
<evidence type="ECO:0000256" key="1">
    <source>
        <dbReference type="SAM" id="MobiDB-lite"/>
    </source>
</evidence>
<proteinExistence type="predicted"/>
<dbReference type="GeneID" id="103308686"/>
<dbReference type="OrthoDB" id="7476629at2759"/>
<dbReference type="KEGG" id="api:103308686"/>
<evidence type="ECO:0000313" key="2">
    <source>
        <dbReference type="EnsemblMetazoa" id="XP_008180713.1"/>
    </source>
</evidence>
<sequence>MRRFLILTTDKNDASRLKKQRLQEEEEDDPGKNNNIQEKDLPKLSEEPLIKSYLLDGQFFTVVREDGLKLTAQCKNCPKIIQGQKLSTGNFLSHLKYKHKTLIPKVEEARKRAKKSMVTSITHAELQGKRSTKLSKQQICTKAVPLGSSYALIEVYACTLNCLLGQTWGGN</sequence>
<reference evidence="2" key="2">
    <citation type="submission" date="2022-06" db="UniProtKB">
        <authorList>
            <consortium name="EnsemblMetazoa"/>
        </authorList>
    </citation>
    <scope>IDENTIFICATION</scope>
</reference>
<evidence type="ECO:0008006" key="4">
    <source>
        <dbReference type="Google" id="ProtNLM"/>
    </source>
</evidence>
<feature type="region of interest" description="Disordered" evidence="1">
    <location>
        <begin position="15"/>
        <end position="42"/>
    </location>
</feature>
<dbReference type="RefSeq" id="XP_008180713.1">
    <property type="nucleotide sequence ID" value="XM_008182491.1"/>
</dbReference>
<dbReference type="Proteomes" id="UP000007819">
    <property type="component" value="Chromosome X"/>
</dbReference>
<keyword evidence="3" id="KW-1185">Reference proteome</keyword>
<organism evidence="2 3">
    <name type="scientific">Acyrthosiphon pisum</name>
    <name type="common">Pea aphid</name>
    <dbReference type="NCBI Taxonomy" id="7029"/>
    <lineage>
        <taxon>Eukaryota</taxon>
        <taxon>Metazoa</taxon>
        <taxon>Ecdysozoa</taxon>
        <taxon>Arthropoda</taxon>
        <taxon>Hexapoda</taxon>
        <taxon>Insecta</taxon>
        <taxon>Pterygota</taxon>
        <taxon>Neoptera</taxon>
        <taxon>Paraneoptera</taxon>
        <taxon>Hemiptera</taxon>
        <taxon>Sternorrhyncha</taxon>
        <taxon>Aphidomorpha</taxon>
        <taxon>Aphidoidea</taxon>
        <taxon>Aphididae</taxon>
        <taxon>Macrosiphini</taxon>
        <taxon>Acyrthosiphon</taxon>
    </lineage>
</organism>
<name>A0A8R2B3Q7_ACYPI</name>
<protein>
    <recommendedName>
        <fullName evidence="4">Protein stand still</fullName>
    </recommendedName>
</protein>